<dbReference type="InterPro" id="IPR050900">
    <property type="entry name" value="Transposase_IS3/IS150/IS904"/>
</dbReference>
<proteinExistence type="predicted"/>
<name>A0ABU2NLH4_9PSEU</name>
<dbReference type="Pfam" id="PF00665">
    <property type="entry name" value="rve"/>
    <property type="match status" value="1"/>
</dbReference>
<dbReference type="SUPFAM" id="SSF53098">
    <property type="entry name" value="Ribonuclease H-like"/>
    <property type="match status" value="1"/>
</dbReference>
<dbReference type="InterPro" id="IPR001584">
    <property type="entry name" value="Integrase_cat-core"/>
</dbReference>
<dbReference type="Pfam" id="PF13276">
    <property type="entry name" value="HTH_21"/>
    <property type="match status" value="1"/>
</dbReference>
<dbReference type="Proteomes" id="UP001183202">
    <property type="component" value="Unassembled WGS sequence"/>
</dbReference>
<dbReference type="NCBIfam" id="NF033516">
    <property type="entry name" value="transpos_IS3"/>
    <property type="match status" value="1"/>
</dbReference>
<organism evidence="3 4">
    <name type="scientific">Pseudonocardia charpentierae</name>
    <dbReference type="NCBI Taxonomy" id="3075545"/>
    <lineage>
        <taxon>Bacteria</taxon>
        <taxon>Bacillati</taxon>
        <taxon>Actinomycetota</taxon>
        <taxon>Actinomycetes</taxon>
        <taxon>Pseudonocardiales</taxon>
        <taxon>Pseudonocardiaceae</taxon>
        <taxon>Pseudonocardia</taxon>
    </lineage>
</organism>
<dbReference type="InterPro" id="IPR012337">
    <property type="entry name" value="RNaseH-like_sf"/>
</dbReference>
<dbReference type="InterPro" id="IPR036397">
    <property type="entry name" value="RNaseH_sf"/>
</dbReference>
<feature type="domain" description="Integrase catalytic" evidence="2">
    <location>
        <begin position="124"/>
        <end position="287"/>
    </location>
</feature>
<dbReference type="PANTHER" id="PTHR46889:SF4">
    <property type="entry name" value="TRANSPOSASE INSO FOR INSERTION SEQUENCE ELEMENT IS911B-RELATED"/>
    <property type="match status" value="1"/>
</dbReference>
<dbReference type="PANTHER" id="PTHR46889">
    <property type="entry name" value="TRANSPOSASE INSF FOR INSERTION SEQUENCE IS3B-RELATED"/>
    <property type="match status" value="1"/>
</dbReference>
<dbReference type="InterPro" id="IPR048020">
    <property type="entry name" value="Transpos_IS3"/>
</dbReference>
<reference evidence="4" key="1">
    <citation type="submission" date="2023-07" db="EMBL/GenBank/DDBJ databases">
        <title>30 novel species of actinomycetes from the DSMZ collection.</title>
        <authorList>
            <person name="Nouioui I."/>
        </authorList>
    </citation>
    <scope>NUCLEOTIDE SEQUENCE [LARGE SCALE GENOMIC DNA]</scope>
    <source>
        <strain evidence="4">DSM 45834</strain>
    </source>
</reference>
<evidence type="ECO:0000256" key="1">
    <source>
        <dbReference type="ARBA" id="ARBA00002286"/>
    </source>
</evidence>
<dbReference type="PROSITE" id="PS50994">
    <property type="entry name" value="INTEGRASE"/>
    <property type="match status" value="1"/>
</dbReference>
<protein>
    <submittedName>
        <fullName evidence="3">IS3 family transposase</fullName>
    </submittedName>
</protein>
<dbReference type="EMBL" id="JAVREJ010000087">
    <property type="protein sequence ID" value="MDT0354089.1"/>
    <property type="molecule type" value="Genomic_DNA"/>
</dbReference>
<dbReference type="RefSeq" id="WP_311560597.1">
    <property type="nucleotide sequence ID" value="NZ_JAVREJ010000087.1"/>
</dbReference>
<dbReference type="Gene3D" id="3.30.420.10">
    <property type="entry name" value="Ribonuclease H-like superfamily/Ribonuclease H"/>
    <property type="match status" value="1"/>
</dbReference>
<evidence type="ECO:0000313" key="4">
    <source>
        <dbReference type="Proteomes" id="UP001183202"/>
    </source>
</evidence>
<comment type="function">
    <text evidence="1">Involved in the transposition of the insertion sequence.</text>
</comment>
<dbReference type="Pfam" id="PF13333">
    <property type="entry name" value="rve_2"/>
    <property type="match status" value="1"/>
</dbReference>
<keyword evidence="4" id="KW-1185">Reference proteome</keyword>
<comment type="caution">
    <text evidence="3">The sequence shown here is derived from an EMBL/GenBank/DDBJ whole genome shotgun (WGS) entry which is preliminary data.</text>
</comment>
<accession>A0ABU2NLH4</accession>
<evidence type="ECO:0000259" key="2">
    <source>
        <dbReference type="PROSITE" id="PS50994"/>
    </source>
</evidence>
<gene>
    <name evidence="3" type="ORF">RM445_31965</name>
</gene>
<dbReference type="InterPro" id="IPR025948">
    <property type="entry name" value="HTH-like_dom"/>
</dbReference>
<sequence>MKYAAIADWATDKQFSVTFMCAQLGVARQGYYRWLAEGPCERERTDAELTEQIREIHTRLHGHPGVRRVWAELVVRGLRVARKRVWRLMRAAGLQGRHPRAWKRTTVAGQRPIDAPDLIGQDFTADRPDTRWCGDITYVATVDGWAYTATVIDLHSRKVVGYAVADHLRTSLIIEALAAALVTRRPPRGVIFHSDRGCQYTSGEFANFCAENGVTRSMGRRATCFDNAAAESFFATYKKELIHTRPWNDVTEVRQHTFLWIEAYYNRRRRHSTLDYLTPVEYELGFRKLTDLAA</sequence>
<evidence type="ECO:0000313" key="3">
    <source>
        <dbReference type="EMBL" id="MDT0354089.1"/>
    </source>
</evidence>